<proteinExistence type="predicted"/>
<protein>
    <submittedName>
        <fullName evidence="3">DUF58 domain-containing protein</fullName>
    </submittedName>
</protein>
<keyword evidence="4" id="KW-1185">Reference proteome</keyword>
<dbReference type="Proteomes" id="UP001205566">
    <property type="component" value="Unassembled WGS sequence"/>
</dbReference>
<dbReference type="EMBL" id="JACASI010000042">
    <property type="protein sequence ID" value="MCQ3830909.1"/>
    <property type="molecule type" value="Genomic_DNA"/>
</dbReference>
<evidence type="ECO:0000259" key="2">
    <source>
        <dbReference type="Pfam" id="PF01882"/>
    </source>
</evidence>
<dbReference type="PANTHER" id="PTHR33608">
    <property type="entry name" value="BLL2464 PROTEIN"/>
    <property type="match status" value="1"/>
</dbReference>
<dbReference type="PANTHER" id="PTHR33608:SF12">
    <property type="entry name" value="DUF58 DOMAIN-CONTAINING PROTEIN"/>
    <property type="match status" value="1"/>
</dbReference>
<dbReference type="InterPro" id="IPR002881">
    <property type="entry name" value="DUF58"/>
</dbReference>
<evidence type="ECO:0000256" key="1">
    <source>
        <dbReference type="SAM" id="MobiDB-lite"/>
    </source>
</evidence>
<comment type="caution">
    <text evidence="3">The sequence shown here is derived from an EMBL/GenBank/DDBJ whole genome shotgun (WGS) entry which is preliminary data.</text>
</comment>
<dbReference type="RefSeq" id="WP_255875802.1">
    <property type="nucleotide sequence ID" value="NZ_JACASI010000042.1"/>
</dbReference>
<feature type="domain" description="DUF58" evidence="2">
    <location>
        <begin position="76"/>
        <end position="269"/>
    </location>
</feature>
<sequence>MFDFRARTRAAVPPHSSASEEDGKAIDPRVHVTLAHLQALEPRARLLHLLPRQKSQSVLSGRHASKLRGRGLNFEELREYLPSDDIRAIDWKVTARTGEPHVRVYTEERDRPTLIVVDQRMSMFFGSRHAMKSTTAAEAAAIAAYGILAQDDRVGGIVVTDQGVRTHKPKRNRRALTAFITDIAEANLALHADAPAVEPTSLDEVLTAVANIASRNHLILMISDFDVIGPRTERLLGGLAQHNDVILMPVTDPMGAGETPRGFKSAISDGDLQATLDTSSASVFDALDKFNRQRHEAIQHWQRRYGLIAMPLTASEDTLPQVQRLLGMGTATTSGSGDRDARK</sequence>
<gene>
    <name evidence="3" type="ORF">HXX02_15830</name>
</gene>
<name>A0ABT1P7E6_9GAMM</name>
<reference evidence="3" key="1">
    <citation type="thesis" date="2020" institute="Technische Universitat Dresden" country="Dresden, Germany">
        <title>The Agarolytic System of Microbulbifer elongatus PORT2, Isolated from Batu Karas, Pangandaran West Java Indonesia.</title>
        <authorList>
            <person name="Anggraeni S.R."/>
        </authorList>
    </citation>
    <scope>NUCLEOTIDE SEQUENCE</scope>
    <source>
        <strain evidence="3">PORT2</strain>
    </source>
</reference>
<evidence type="ECO:0000313" key="3">
    <source>
        <dbReference type="EMBL" id="MCQ3830909.1"/>
    </source>
</evidence>
<organism evidence="3 4">
    <name type="scientific">Microbulbifer elongatus</name>
    <dbReference type="NCBI Taxonomy" id="86173"/>
    <lineage>
        <taxon>Bacteria</taxon>
        <taxon>Pseudomonadati</taxon>
        <taxon>Pseudomonadota</taxon>
        <taxon>Gammaproteobacteria</taxon>
        <taxon>Cellvibrionales</taxon>
        <taxon>Microbulbiferaceae</taxon>
        <taxon>Microbulbifer</taxon>
    </lineage>
</organism>
<accession>A0ABT1P7E6</accession>
<feature type="region of interest" description="Disordered" evidence="1">
    <location>
        <begin position="1"/>
        <end position="25"/>
    </location>
</feature>
<dbReference type="Pfam" id="PF01882">
    <property type="entry name" value="DUF58"/>
    <property type="match status" value="1"/>
</dbReference>
<evidence type="ECO:0000313" key="4">
    <source>
        <dbReference type="Proteomes" id="UP001205566"/>
    </source>
</evidence>